<dbReference type="AlphaFoldDB" id="A0A392MXV4"/>
<name>A0A392MXV4_9FABA</name>
<comment type="caution">
    <text evidence="1">The sequence shown here is derived from an EMBL/GenBank/DDBJ whole genome shotgun (WGS) entry which is preliminary data.</text>
</comment>
<keyword evidence="2" id="KW-1185">Reference proteome</keyword>
<protein>
    <submittedName>
        <fullName evidence="1">Uncharacterized protein</fullName>
    </submittedName>
</protein>
<accession>A0A392MXV4</accession>
<organism evidence="1 2">
    <name type="scientific">Trifolium medium</name>
    <dbReference type="NCBI Taxonomy" id="97028"/>
    <lineage>
        <taxon>Eukaryota</taxon>
        <taxon>Viridiplantae</taxon>
        <taxon>Streptophyta</taxon>
        <taxon>Embryophyta</taxon>
        <taxon>Tracheophyta</taxon>
        <taxon>Spermatophyta</taxon>
        <taxon>Magnoliopsida</taxon>
        <taxon>eudicotyledons</taxon>
        <taxon>Gunneridae</taxon>
        <taxon>Pentapetalae</taxon>
        <taxon>rosids</taxon>
        <taxon>fabids</taxon>
        <taxon>Fabales</taxon>
        <taxon>Fabaceae</taxon>
        <taxon>Papilionoideae</taxon>
        <taxon>50 kb inversion clade</taxon>
        <taxon>NPAAA clade</taxon>
        <taxon>Hologalegina</taxon>
        <taxon>IRL clade</taxon>
        <taxon>Trifolieae</taxon>
        <taxon>Trifolium</taxon>
    </lineage>
</organism>
<reference evidence="1 2" key="1">
    <citation type="journal article" date="2018" name="Front. Plant Sci.">
        <title>Red Clover (Trifolium pratense) and Zigzag Clover (T. medium) - A Picture of Genomic Similarities and Differences.</title>
        <authorList>
            <person name="Dluhosova J."/>
            <person name="Istvanek J."/>
            <person name="Nedelnik J."/>
            <person name="Repkova J."/>
        </authorList>
    </citation>
    <scope>NUCLEOTIDE SEQUENCE [LARGE SCALE GENOMIC DNA]</scope>
    <source>
        <strain evidence="2">cv. 10/8</strain>
        <tissue evidence="1">Leaf</tissue>
    </source>
</reference>
<evidence type="ECO:0000313" key="2">
    <source>
        <dbReference type="Proteomes" id="UP000265520"/>
    </source>
</evidence>
<dbReference type="Proteomes" id="UP000265520">
    <property type="component" value="Unassembled WGS sequence"/>
</dbReference>
<dbReference type="EMBL" id="LXQA010021992">
    <property type="protein sequence ID" value="MCH92142.1"/>
    <property type="molecule type" value="Genomic_DNA"/>
</dbReference>
<proteinExistence type="predicted"/>
<sequence length="110" mass="12969">MHTGKPTKRLWPKFKHNRIWVVGDGKDIRFWYDKRWDKNIDLIDMIEIIPELGSKQFFLHKRIKVQMYSSGQGREVAFIVYTVAGAYSKIGGITETGVTRKWKQVWKIGN</sequence>
<evidence type="ECO:0000313" key="1">
    <source>
        <dbReference type="EMBL" id="MCH92142.1"/>
    </source>
</evidence>